<reference evidence="2" key="2">
    <citation type="submission" date="2018-10" db="EMBL/GenBank/DDBJ databases">
        <title>Effector identification in a new, highly contiguous assembly of the strawberry crown rot pathogen Phytophthora cactorum.</title>
        <authorList>
            <person name="Armitage A.D."/>
            <person name="Nellist C.F."/>
            <person name="Bates H."/>
            <person name="Vickerstaff R.J."/>
            <person name="Harrison R.J."/>
        </authorList>
    </citation>
    <scope>NUCLEOTIDE SEQUENCE</scope>
    <source>
        <strain evidence="2">15-7</strain>
        <strain evidence="3">4032</strain>
        <strain evidence="4">4040</strain>
        <strain evidence="5">P415</strain>
        <strain evidence="6">P421</strain>
    </source>
</reference>
<evidence type="ECO:0000313" key="2">
    <source>
        <dbReference type="EMBL" id="KAG2852901.1"/>
    </source>
</evidence>
<dbReference type="Proteomes" id="UP000760860">
    <property type="component" value="Unassembled WGS sequence"/>
</dbReference>
<accession>A0A329RZF0</accession>
<dbReference type="Proteomes" id="UP000774804">
    <property type="component" value="Unassembled WGS sequence"/>
</dbReference>
<evidence type="ECO:0000313" key="8">
    <source>
        <dbReference type="Proteomes" id="UP000251314"/>
    </source>
</evidence>
<dbReference type="EMBL" id="RCML01000351">
    <property type="protein sequence ID" value="KAG2979858.1"/>
    <property type="molecule type" value="Genomic_DNA"/>
</dbReference>
<dbReference type="OrthoDB" id="127157at2759"/>
<name>A0A329RZF0_9STRA</name>
<keyword evidence="8" id="KW-1185">Reference proteome</keyword>
<evidence type="ECO:0008006" key="9">
    <source>
        <dbReference type="Google" id="ProtNLM"/>
    </source>
</evidence>
<sequence length="336" mass="38587">MQITLQTPGIHTLSDGVIGSVVPRFWAAHDRLRNGQVQYIQRQTQLHSPNHPCADVDMKRITSDGPHLNSSKQTLMGSLHLQRSATRRSVYKRYELSECQGMKEKGGFAASLTSCDYNRRYRERKRKYEEALKNSKQQLEGQIIQLRRQRDQLTFQESRCLTVWTIATEYFRIFRRGILTQDDIHPTDFDFLHAAITPDVLKDATCGVDGLFTQWFPDIHIQLKELKTITKHSLVAFSTTSFTISAAAMQGAFPHLFQAEEGSRCAQIAARLRDQHLVLQSSVRFDWDEESKQLIRLQSQADMVPVLVQKLGINLEDVALMFNFALITPECHIRKI</sequence>
<dbReference type="Proteomes" id="UP000251314">
    <property type="component" value="Unassembled WGS sequence"/>
</dbReference>
<dbReference type="EMBL" id="MJFZ01000457">
    <property type="protein sequence ID" value="RAW28966.1"/>
    <property type="molecule type" value="Genomic_DNA"/>
</dbReference>
<organism evidence="7 8">
    <name type="scientific">Phytophthora cactorum</name>
    <dbReference type="NCBI Taxonomy" id="29920"/>
    <lineage>
        <taxon>Eukaryota</taxon>
        <taxon>Sar</taxon>
        <taxon>Stramenopiles</taxon>
        <taxon>Oomycota</taxon>
        <taxon>Peronosporomycetes</taxon>
        <taxon>Peronosporales</taxon>
        <taxon>Peronosporaceae</taxon>
        <taxon>Phytophthora</taxon>
    </lineage>
</organism>
<dbReference type="VEuPathDB" id="FungiDB:PC110_g14663"/>
<keyword evidence="1" id="KW-0175">Coiled coil</keyword>
<reference evidence="7 8" key="1">
    <citation type="submission" date="2018-01" db="EMBL/GenBank/DDBJ databases">
        <title>Draft genome of the strawberry crown rot pathogen Phytophthora cactorum.</title>
        <authorList>
            <person name="Armitage A.D."/>
            <person name="Lysoe E."/>
            <person name="Nellist C.F."/>
            <person name="Harrison R.J."/>
            <person name="Brurberg M.B."/>
        </authorList>
    </citation>
    <scope>NUCLEOTIDE SEQUENCE [LARGE SCALE GENOMIC DNA]</scope>
    <source>
        <strain evidence="7 8">10300</strain>
    </source>
</reference>
<feature type="coiled-coil region" evidence="1">
    <location>
        <begin position="118"/>
        <end position="156"/>
    </location>
</feature>
<evidence type="ECO:0000313" key="4">
    <source>
        <dbReference type="EMBL" id="KAG2925781.1"/>
    </source>
</evidence>
<gene>
    <name evidence="7" type="ORF">PC110_g14663</name>
    <name evidence="2" type="ORF">PC113_g14628</name>
    <name evidence="3" type="ORF">PC115_g14299</name>
    <name evidence="4" type="ORF">PC117_g15097</name>
    <name evidence="5" type="ORF">PC118_g11536</name>
    <name evidence="6" type="ORF">PC129_g13165</name>
</gene>
<evidence type="ECO:0000313" key="7">
    <source>
        <dbReference type="EMBL" id="RAW28966.1"/>
    </source>
</evidence>
<protein>
    <recommendedName>
        <fullName evidence="9">BZIP domain-containing protein</fullName>
    </recommendedName>
</protein>
<dbReference type="Proteomes" id="UP000735874">
    <property type="component" value="Unassembled WGS sequence"/>
</dbReference>
<proteinExistence type="predicted"/>
<comment type="caution">
    <text evidence="7">The sequence shown here is derived from an EMBL/GenBank/DDBJ whole genome shotgun (WGS) entry which is preliminary data.</text>
</comment>
<dbReference type="EMBL" id="RCMV01000520">
    <property type="protein sequence ID" value="KAG3215954.1"/>
    <property type="molecule type" value="Genomic_DNA"/>
</dbReference>
<evidence type="ECO:0000313" key="5">
    <source>
        <dbReference type="EMBL" id="KAG2979858.1"/>
    </source>
</evidence>
<dbReference type="Proteomes" id="UP000736787">
    <property type="component" value="Unassembled WGS sequence"/>
</dbReference>
<dbReference type="EMBL" id="RCMG01000511">
    <property type="protein sequence ID" value="KAG2852901.1"/>
    <property type="molecule type" value="Genomic_DNA"/>
</dbReference>
<dbReference type="EMBL" id="RCMI01000540">
    <property type="protein sequence ID" value="KAG2906413.1"/>
    <property type="molecule type" value="Genomic_DNA"/>
</dbReference>
<dbReference type="AlphaFoldDB" id="A0A329RZF0"/>
<dbReference type="EMBL" id="RCMK01000491">
    <property type="protein sequence ID" value="KAG2925781.1"/>
    <property type="molecule type" value="Genomic_DNA"/>
</dbReference>
<evidence type="ECO:0000313" key="3">
    <source>
        <dbReference type="EMBL" id="KAG2906413.1"/>
    </source>
</evidence>
<evidence type="ECO:0000313" key="6">
    <source>
        <dbReference type="EMBL" id="KAG3215954.1"/>
    </source>
</evidence>
<evidence type="ECO:0000256" key="1">
    <source>
        <dbReference type="SAM" id="Coils"/>
    </source>
</evidence>
<dbReference type="Proteomes" id="UP000697107">
    <property type="component" value="Unassembled WGS sequence"/>
</dbReference>